<reference evidence="13 14" key="1">
    <citation type="journal article" date="2019" name="Nat. Ecol. Evol.">
        <title>Megaphylogeny resolves global patterns of mushroom evolution.</title>
        <authorList>
            <person name="Varga T."/>
            <person name="Krizsan K."/>
            <person name="Foldi C."/>
            <person name="Dima B."/>
            <person name="Sanchez-Garcia M."/>
            <person name="Sanchez-Ramirez S."/>
            <person name="Szollosi G.J."/>
            <person name="Szarkandi J.G."/>
            <person name="Papp V."/>
            <person name="Albert L."/>
            <person name="Andreopoulos W."/>
            <person name="Angelini C."/>
            <person name="Antonin V."/>
            <person name="Barry K.W."/>
            <person name="Bougher N.L."/>
            <person name="Buchanan P."/>
            <person name="Buyck B."/>
            <person name="Bense V."/>
            <person name="Catcheside P."/>
            <person name="Chovatia M."/>
            <person name="Cooper J."/>
            <person name="Damon W."/>
            <person name="Desjardin D."/>
            <person name="Finy P."/>
            <person name="Geml J."/>
            <person name="Haridas S."/>
            <person name="Hughes K."/>
            <person name="Justo A."/>
            <person name="Karasinski D."/>
            <person name="Kautmanova I."/>
            <person name="Kiss B."/>
            <person name="Kocsube S."/>
            <person name="Kotiranta H."/>
            <person name="LaButti K.M."/>
            <person name="Lechner B.E."/>
            <person name="Liimatainen K."/>
            <person name="Lipzen A."/>
            <person name="Lukacs Z."/>
            <person name="Mihaltcheva S."/>
            <person name="Morgado L.N."/>
            <person name="Niskanen T."/>
            <person name="Noordeloos M.E."/>
            <person name="Ohm R.A."/>
            <person name="Ortiz-Santana B."/>
            <person name="Ovrebo C."/>
            <person name="Racz N."/>
            <person name="Riley R."/>
            <person name="Savchenko A."/>
            <person name="Shiryaev A."/>
            <person name="Soop K."/>
            <person name="Spirin V."/>
            <person name="Szebenyi C."/>
            <person name="Tomsovsky M."/>
            <person name="Tulloss R.E."/>
            <person name="Uehling J."/>
            <person name="Grigoriev I.V."/>
            <person name="Vagvolgyi C."/>
            <person name="Papp T."/>
            <person name="Martin F.M."/>
            <person name="Miettinen O."/>
            <person name="Hibbett D.S."/>
            <person name="Nagy L.G."/>
        </authorList>
    </citation>
    <scope>NUCLEOTIDE SEQUENCE [LARGE SCALE GENOMIC DNA]</scope>
    <source>
        <strain evidence="13 14">CBS 166.37</strain>
    </source>
</reference>
<feature type="transmembrane region" description="Helical" evidence="10">
    <location>
        <begin position="397"/>
        <end position="414"/>
    </location>
</feature>
<feature type="domain" description="ABC transmembrane type-1" evidence="12">
    <location>
        <begin position="877"/>
        <end position="1150"/>
    </location>
</feature>
<accession>A0A5C3LX23</accession>
<dbReference type="InterPro" id="IPR017871">
    <property type="entry name" value="ABC_transporter-like_CS"/>
</dbReference>
<dbReference type="STRING" id="68775.A0A5C3LX23"/>
<keyword evidence="7 10" id="KW-1133">Transmembrane helix</keyword>
<evidence type="ECO:0000256" key="4">
    <source>
        <dbReference type="ARBA" id="ARBA00022737"/>
    </source>
</evidence>
<feature type="transmembrane region" description="Helical" evidence="10">
    <location>
        <begin position="1142"/>
        <end position="1159"/>
    </location>
</feature>
<evidence type="ECO:0008006" key="15">
    <source>
        <dbReference type="Google" id="ProtNLM"/>
    </source>
</evidence>
<sequence>MDIDLFDEFNRPQEILNRYSNGNLSHPDTIHLSLCITYIGILCRPGYNSSVGYYTVEPCITRKFLYIYRIVYPLATFTKRPLDAFEGWASGVTILLLAFTGMLVPLFIPQTYNSIISKDLSYVPTPDQTASLWSLATFSFLDGIIFLGYRLPHITWDQLPPLADYDHAKYLKENAARHVDSFAGANKRHIFFNLLISFLSRFITMGAFLLIQATTSFVSPFVPRFFLCRVLIFLIYSYLETDGVDATMRPWFWISLLFIGPTASSIALQHYFFVGASIYRMVTQIEVVLTQLIYEQALRMRVKGGSKPVTLAASKSTPEPSSGAEPSPSAVGAKASDPTANIVGKINSMMTTDLSNVRAAADFIAIFTYIPLHIVLAMWFLYVTLGWRSKTNFQQRFGLVMMLALLPVPSYISARVLSIEVVRMQKTDGRVQSITETLNVLRMIKLFGWESKIGINLDEKREEELKWVRKRELLNMAKGITDTLILFLTMLTLVMKEDLTASKVFSSMAVFDILRGQLGLSLQVISRAISGKVSLDRINDFIYNTELLDIFTEQDHTFTSPTAAEESPIGFRDAQFTWSVEEHDYPDGGIRERFILHVDGEFVFPRESISLIVGPTGSGKTALLMALLGEMHFIPKGLSSWVNLPRSSGISYASQESWIFNDTIKENILFGSPLNETRYKEVIYQCGLEMDLSMFSAGDATEVGEKGITLSGGQKARITLARAIYSHAKILLLDDVFSALDVHTSKWIITHCFRGKLVKGRTILMVTHNLTLMSPIADFVLRMGESGKISTFTRLSKEKPGSADLALNAMDDTSASTNVANTSLVPDLGKGKLIVGEEIEEGRVNWEAFKLYLHGLGGKHYIIFLSVFISGLVSNELLLTAQTWYIGYWASQYDILPGSDVPILRYLVNYGLILSASTVIYTAVHVVFIFRSLKASRSIHKQLIDSLLGTTLRLAIIVFLPQWLDITPIARMIARCTQDTGAVDGTIPSQFQWLSEISVSMLVKLIAIVFLSPLLLGPGVVVVVLGFYICRIYMASQMSVKREMSNAQAPVIGHIGSTITGLISIRAYGAQEVFINEIQEHIDKFMRACRTFLNLNCWVTFRVDIIGAVFTTSVTVYLVYFQHRPTSETGFSMNMSITLSRMIIYWIMSLNVLEVQGFLERIRNYLKIEQEPKPKQEGVPPAYWPSSGSLRVENLSAKYSADGPKILHNLSFEIKSGERIGIVGRTGSGKSSLTLALLRAILASGSVYYDGISIDSINLDVLRSNITIIPQIPEMLSGSLRENLDPFGQFDDARLNSALRDAGLFSLQEDEGSRRITLDTSISNSGTNLSVGQRQILALARAIVKGSKLLILDEDHATDAVIQSSLRTKLDRDVTILTVAHRLHTIMDADRIMVIDAGKIVEFDPPYVLLRRDNGTFRSLVDESGDKEVLYELANRLQ</sequence>
<dbReference type="PANTHER" id="PTHR24223:SF356">
    <property type="entry name" value="ATP-BINDING CASSETTE TRANSPORTER ABC4"/>
    <property type="match status" value="1"/>
</dbReference>
<feature type="domain" description="ABC transmembrane type-1" evidence="12">
    <location>
        <begin position="343"/>
        <end position="530"/>
    </location>
</feature>
<feature type="transmembrane region" description="Helical" evidence="10">
    <location>
        <begin position="88"/>
        <end position="108"/>
    </location>
</feature>
<feature type="transmembrane region" description="Helical" evidence="10">
    <location>
        <begin position="907"/>
        <end position="930"/>
    </location>
</feature>
<proteinExistence type="predicted"/>
<dbReference type="SUPFAM" id="SSF52540">
    <property type="entry name" value="P-loop containing nucleoside triphosphate hydrolases"/>
    <property type="match status" value="2"/>
</dbReference>
<dbReference type="PROSITE" id="PS50893">
    <property type="entry name" value="ABC_TRANSPORTER_2"/>
    <property type="match status" value="2"/>
</dbReference>
<feature type="domain" description="ABC transporter" evidence="11">
    <location>
        <begin position="1190"/>
        <end position="1422"/>
    </location>
</feature>
<dbReference type="GO" id="GO:0140359">
    <property type="term" value="F:ABC-type transporter activity"/>
    <property type="evidence" value="ECO:0007669"/>
    <property type="project" value="InterPro"/>
</dbReference>
<keyword evidence="6" id="KW-0067">ATP-binding</keyword>
<feature type="transmembrane region" description="Helical" evidence="10">
    <location>
        <begin position="217"/>
        <end position="239"/>
    </location>
</feature>
<feature type="transmembrane region" description="Helical" evidence="10">
    <location>
        <begin position="942"/>
        <end position="964"/>
    </location>
</feature>
<dbReference type="CDD" id="cd18596">
    <property type="entry name" value="ABC_6TM_VMR1_D1_like"/>
    <property type="match status" value="1"/>
</dbReference>
<comment type="subcellular location">
    <subcellularLocation>
        <location evidence="1">Membrane</location>
        <topology evidence="1">Multi-pass membrane protein</topology>
    </subcellularLocation>
</comment>
<feature type="transmembrane region" description="Helical" evidence="10">
    <location>
        <begin position="128"/>
        <end position="149"/>
    </location>
</feature>
<dbReference type="PROSITE" id="PS00211">
    <property type="entry name" value="ABC_TRANSPORTER_1"/>
    <property type="match status" value="1"/>
</dbReference>
<keyword evidence="8 10" id="KW-0472">Membrane</keyword>
<dbReference type="SUPFAM" id="SSF90123">
    <property type="entry name" value="ABC transporter transmembrane region"/>
    <property type="match status" value="2"/>
</dbReference>
<dbReference type="CDD" id="cd03244">
    <property type="entry name" value="ABCC_MRP_domain2"/>
    <property type="match status" value="1"/>
</dbReference>
<dbReference type="CDD" id="cd03250">
    <property type="entry name" value="ABCC_MRP_domain1"/>
    <property type="match status" value="1"/>
</dbReference>
<evidence type="ECO:0000256" key="10">
    <source>
        <dbReference type="SAM" id="Phobius"/>
    </source>
</evidence>
<evidence type="ECO:0000259" key="12">
    <source>
        <dbReference type="PROSITE" id="PS50929"/>
    </source>
</evidence>
<feature type="region of interest" description="Disordered" evidence="9">
    <location>
        <begin position="310"/>
        <end position="336"/>
    </location>
</feature>
<feature type="transmembrane region" description="Helical" evidence="10">
    <location>
        <begin position="1005"/>
        <end position="1030"/>
    </location>
</feature>
<dbReference type="InterPro" id="IPR050173">
    <property type="entry name" value="ABC_transporter_C-like"/>
</dbReference>
<organism evidence="13 14">
    <name type="scientific">Crucibulum laeve</name>
    <dbReference type="NCBI Taxonomy" id="68775"/>
    <lineage>
        <taxon>Eukaryota</taxon>
        <taxon>Fungi</taxon>
        <taxon>Dikarya</taxon>
        <taxon>Basidiomycota</taxon>
        <taxon>Agaricomycotina</taxon>
        <taxon>Agaricomycetes</taxon>
        <taxon>Agaricomycetidae</taxon>
        <taxon>Agaricales</taxon>
        <taxon>Agaricineae</taxon>
        <taxon>Nidulariaceae</taxon>
        <taxon>Crucibulum</taxon>
    </lineage>
</organism>
<keyword evidence="4" id="KW-0677">Repeat</keyword>
<dbReference type="SMART" id="SM00382">
    <property type="entry name" value="AAA"/>
    <property type="match status" value="2"/>
</dbReference>
<protein>
    <recommendedName>
        <fullName evidence="15">P-loop containing nucleoside triphosphate hydrolase protein</fullName>
    </recommendedName>
</protein>
<evidence type="ECO:0000256" key="8">
    <source>
        <dbReference type="ARBA" id="ARBA00023136"/>
    </source>
</evidence>
<dbReference type="Gene3D" id="3.40.50.300">
    <property type="entry name" value="P-loop containing nucleotide triphosphate hydrolases"/>
    <property type="match status" value="2"/>
</dbReference>
<evidence type="ECO:0000256" key="9">
    <source>
        <dbReference type="SAM" id="MobiDB-lite"/>
    </source>
</evidence>
<dbReference type="InterPro" id="IPR027417">
    <property type="entry name" value="P-loop_NTPase"/>
</dbReference>
<dbReference type="Proteomes" id="UP000308652">
    <property type="component" value="Unassembled WGS sequence"/>
</dbReference>
<feature type="domain" description="ABC transporter" evidence="11">
    <location>
        <begin position="580"/>
        <end position="810"/>
    </location>
</feature>
<dbReference type="InterPro" id="IPR003439">
    <property type="entry name" value="ABC_transporter-like_ATP-bd"/>
</dbReference>
<feature type="transmembrane region" description="Helical" evidence="10">
    <location>
        <begin position="251"/>
        <end position="272"/>
    </location>
</feature>
<dbReference type="GO" id="GO:0005524">
    <property type="term" value="F:ATP binding"/>
    <property type="evidence" value="ECO:0007669"/>
    <property type="project" value="UniProtKB-KW"/>
</dbReference>
<dbReference type="PROSITE" id="PS50929">
    <property type="entry name" value="ABC_TM1F"/>
    <property type="match status" value="2"/>
</dbReference>
<keyword evidence="3 10" id="KW-0812">Transmembrane</keyword>
<feature type="transmembrane region" description="Helical" evidence="10">
    <location>
        <begin position="190"/>
        <end position="211"/>
    </location>
</feature>
<dbReference type="InterPro" id="IPR036640">
    <property type="entry name" value="ABC1_TM_sf"/>
</dbReference>
<evidence type="ECO:0000256" key="7">
    <source>
        <dbReference type="ARBA" id="ARBA00022989"/>
    </source>
</evidence>
<gene>
    <name evidence="13" type="ORF">BDQ12DRAFT_700806</name>
</gene>
<keyword evidence="14" id="KW-1185">Reference proteome</keyword>
<dbReference type="InterPro" id="IPR011527">
    <property type="entry name" value="ABC1_TM_dom"/>
</dbReference>
<feature type="transmembrane region" description="Helical" evidence="10">
    <location>
        <begin position="363"/>
        <end position="385"/>
    </location>
</feature>
<dbReference type="Pfam" id="PF00664">
    <property type="entry name" value="ABC_membrane"/>
    <property type="match status" value="2"/>
</dbReference>
<evidence type="ECO:0000256" key="1">
    <source>
        <dbReference type="ARBA" id="ARBA00004141"/>
    </source>
</evidence>
<evidence type="ECO:0000313" key="13">
    <source>
        <dbReference type="EMBL" id="TFK33331.1"/>
    </source>
</evidence>
<feature type="transmembrane region" description="Helical" evidence="10">
    <location>
        <begin position="1051"/>
        <end position="1069"/>
    </location>
</feature>
<dbReference type="GO" id="GO:0016020">
    <property type="term" value="C:membrane"/>
    <property type="evidence" value="ECO:0007669"/>
    <property type="project" value="UniProtKB-SubCell"/>
</dbReference>
<dbReference type="Pfam" id="PF00005">
    <property type="entry name" value="ABC_tran"/>
    <property type="match status" value="2"/>
</dbReference>
<evidence type="ECO:0000256" key="5">
    <source>
        <dbReference type="ARBA" id="ARBA00022741"/>
    </source>
</evidence>
<dbReference type="FunFam" id="3.40.50.300:FF:000838">
    <property type="entry name" value="ABC multidrug transporter (Eurofung)"/>
    <property type="match status" value="1"/>
</dbReference>
<dbReference type="InterPro" id="IPR003593">
    <property type="entry name" value="AAA+_ATPase"/>
</dbReference>
<dbReference type="FunFam" id="1.20.1560.10:FF:000013">
    <property type="entry name" value="ABC transporter C family member 2"/>
    <property type="match status" value="1"/>
</dbReference>
<name>A0A5C3LX23_9AGAR</name>
<feature type="compositionally biased region" description="Low complexity" evidence="9">
    <location>
        <begin position="318"/>
        <end position="330"/>
    </location>
</feature>
<dbReference type="CDD" id="cd18604">
    <property type="entry name" value="ABC_6TM_VMR1_D2_like"/>
    <property type="match status" value="1"/>
</dbReference>
<evidence type="ECO:0000256" key="3">
    <source>
        <dbReference type="ARBA" id="ARBA00022692"/>
    </source>
</evidence>
<dbReference type="EMBL" id="ML213650">
    <property type="protein sequence ID" value="TFK33331.1"/>
    <property type="molecule type" value="Genomic_DNA"/>
</dbReference>
<keyword evidence="2" id="KW-0813">Transport</keyword>
<dbReference type="OrthoDB" id="6500128at2759"/>
<feature type="transmembrane region" description="Helical" evidence="10">
    <location>
        <begin position="1101"/>
        <end position="1121"/>
    </location>
</feature>
<keyword evidence="5" id="KW-0547">Nucleotide-binding</keyword>
<evidence type="ECO:0000256" key="6">
    <source>
        <dbReference type="ARBA" id="ARBA00022840"/>
    </source>
</evidence>
<dbReference type="GO" id="GO:0016887">
    <property type="term" value="F:ATP hydrolysis activity"/>
    <property type="evidence" value="ECO:0007669"/>
    <property type="project" value="InterPro"/>
</dbReference>
<evidence type="ECO:0000313" key="14">
    <source>
        <dbReference type="Proteomes" id="UP000308652"/>
    </source>
</evidence>
<evidence type="ECO:0000256" key="2">
    <source>
        <dbReference type="ARBA" id="ARBA00022448"/>
    </source>
</evidence>
<evidence type="ECO:0000259" key="11">
    <source>
        <dbReference type="PROSITE" id="PS50893"/>
    </source>
</evidence>
<dbReference type="PANTHER" id="PTHR24223">
    <property type="entry name" value="ATP-BINDING CASSETTE SUB-FAMILY C"/>
    <property type="match status" value="1"/>
</dbReference>
<dbReference type="Gene3D" id="1.20.1560.10">
    <property type="entry name" value="ABC transporter type 1, transmembrane domain"/>
    <property type="match status" value="2"/>
</dbReference>